<evidence type="ECO:0000256" key="1">
    <source>
        <dbReference type="SAM" id="MobiDB-lite"/>
    </source>
</evidence>
<name>A0A853F470_9BURK</name>
<dbReference type="PANTHER" id="PTHR21180:SF32">
    <property type="entry name" value="ENDONUCLEASE_EXONUCLEASE_PHOSPHATASE FAMILY DOMAIN-CONTAINING PROTEIN 1"/>
    <property type="match status" value="1"/>
</dbReference>
<proteinExistence type="predicted"/>
<gene>
    <name evidence="2" type="ORF">H0A68_00265</name>
</gene>
<evidence type="ECO:0000313" key="2">
    <source>
        <dbReference type="EMBL" id="NYT35294.1"/>
    </source>
</evidence>
<organism evidence="2 3">
    <name type="scientific">Allopusillimonas soli</name>
    <dbReference type="NCBI Taxonomy" id="659016"/>
    <lineage>
        <taxon>Bacteria</taxon>
        <taxon>Pseudomonadati</taxon>
        <taxon>Pseudomonadota</taxon>
        <taxon>Betaproteobacteria</taxon>
        <taxon>Burkholderiales</taxon>
        <taxon>Alcaligenaceae</taxon>
        <taxon>Allopusillimonas</taxon>
    </lineage>
</organism>
<dbReference type="EMBL" id="JACCEW010000001">
    <property type="protein sequence ID" value="NYT35294.1"/>
    <property type="molecule type" value="Genomic_DNA"/>
</dbReference>
<dbReference type="OrthoDB" id="8687931at2"/>
<feature type="region of interest" description="Disordered" evidence="1">
    <location>
        <begin position="120"/>
        <end position="140"/>
    </location>
</feature>
<accession>A0A853F470</accession>
<dbReference type="AlphaFoldDB" id="A0A853F470"/>
<dbReference type="Proteomes" id="UP000580517">
    <property type="component" value="Unassembled WGS sequence"/>
</dbReference>
<sequence>MNPFLHATVAQPLEPAALASHAPAAHAQADTASPVRRRLLGAALGLLAAAATRVQAEGVDANIATVEQLQAVRGIGPRMAQIIVQERRRAGPYLSMEDLSDRVRGIGPRKAKALAQSGLRVGAARGGQSAHPAPAWARRD</sequence>
<dbReference type="InterPro" id="IPR051675">
    <property type="entry name" value="Endo/Exo/Phosphatase_dom_1"/>
</dbReference>
<dbReference type="PANTHER" id="PTHR21180">
    <property type="entry name" value="ENDONUCLEASE/EXONUCLEASE/PHOSPHATASE FAMILY DOMAIN-CONTAINING PROTEIN 1"/>
    <property type="match status" value="1"/>
</dbReference>
<dbReference type="SUPFAM" id="SSF47781">
    <property type="entry name" value="RuvA domain 2-like"/>
    <property type="match status" value="1"/>
</dbReference>
<dbReference type="Pfam" id="PF12836">
    <property type="entry name" value="HHH_3"/>
    <property type="match status" value="1"/>
</dbReference>
<dbReference type="RefSeq" id="WP_129967180.1">
    <property type="nucleotide sequence ID" value="NZ_JACCEW010000001.1"/>
</dbReference>
<comment type="caution">
    <text evidence="2">The sequence shown here is derived from an EMBL/GenBank/DDBJ whole genome shotgun (WGS) entry which is preliminary data.</text>
</comment>
<evidence type="ECO:0000313" key="3">
    <source>
        <dbReference type="Proteomes" id="UP000580517"/>
    </source>
</evidence>
<keyword evidence="3" id="KW-1185">Reference proteome</keyword>
<protein>
    <submittedName>
        <fullName evidence="2">Helix-hairpin-helix domain-containing protein</fullName>
    </submittedName>
</protein>
<dbReference type="Gene3D" id="1.10.150.320">
    <property type="entry name" value="Photosystem II 12 kDa extrinsic protein"/>
    <property type="match status" value="1"/>
</dbReference>
<dbReference type="InterPro" id="IPR010994">
    <property type="entry name" value="RuvA_2-like"/>
</dbReference>
<reference evidence="2 3" key="1">
    <citation type="submission" date="2020-07" db="EMBL/GenBank/DDBJ databases">
        <title>Taxonomic revisions and descriptions of new bacterial species based on genomic comparisons in the high-G+C-content subgroup of the family Alcaligenaceae.</title>
        <authorList>
            <person name="Szabo A."/>
            <person name="Felfoldi T."/>
        </authorList>
    </citation>
    <scope>NUCLEOTIDE SEQUENCE [LARGE SCALE GENOMIC DNA]</scope>
    <source>
        <strain evidence="2 3">DSM 25264</strain>
    </source>
</reference>